<protein>
    <submittedName>
        <fullName evidence="1">Uncharacterized protein</fullName>
    </submittedName>
</protein>
<dbReference type="Proteomes" id="UP000821865">
    <property type="component" value="Chromosome 2"/>
</dbReference>
<gene>
    <name evidence="1" type="ORF">HPB49_020021</name>
</gene>
<accession>A0ACB8DFV8</accession>
<proteinExistence type="predicted"/>
<reference evidence="1" key="1">
    <citation type="submission" date="2020-05" db="EMBL/GenBank/DDBJ databases">
        <title>Large-scale comparative analyses of tick genomes elucidate their genetic diversity and vector capacities.</title>
        <authorList>
            <person name="Jia N."/>
            <person name="Wang J."/>
            <person name="Shi W."/>
            <person name="Du L."/>
            <person name="Sun Y."/>
            <person name="Zhan W."/>
            <person name="Jiang J."/>
            <person name="Wang Q."/>
            <person name="Zhang B."/>
            <person name="Ji P."/>
            <person name="Sakyi L.B."/>
            <person name="Cui X."/>
            <person name="Yuan T."/>
            <person name="Jiang B."/>
            <person name="Yang W."/>
            <person name="Lam T.T.-Y."/>
            <person name="Chang Q."/>
            <person name="Ding S."/>
            <person name="Wang X."/>
            <person name="Zhu J."/>
            <person name="Ruan X."/>
            <person name="Zhao L."/>
            <person name="Wei J."/>
            <person name="Que T."/>
            <person name="Du C."/>
            <person name="Cheng J."/>
            <person name="Dai P."/>
            <person name="Han X."/>
            <person name="Huang E."/>
            <person name="Gao Y."/>
            <person name="Liu J."/>
            <person name="Shao H."/>
            <person name="Ye R."/>
            <person name="Li L."/>
            <person name="Wei W."/>
            <person name="Wang X."/>
            <person name="Wang C."/>
            <person name="Yang T."/>
            <person name="Huo Q."/>
            <person name="Li W."/>
            <person name="Guo W."/>
            <person name="Chen H."/>
            <person name="Zhou L."/>
            <person name="Ni X."/>
            <person name="Tian J."/>
            <person name="Zhou Y."/>
            <person name="Sheng Y."/>
            <person name="Liu T."/>
            <person name="Pan Y."/>
            <person name="Xia L."/>
            <person name="Li J."/>
            <person name="Zhao F."/>
            <person name="Cao W."/>
        </authorList>
    </citation>
    <scope>NUCLEOTIDE SEQUENCE</scope>
    <source>
        <strain evidence="1">Dsil-2018</strain>
    </source>
</reference>
<evidence type="ECO:0000313" key="1">
    <source>
        <dbReference type="EMBL" id="KAH7966862.1"/>
    </source>
</evidence>
<sequence>MINAVTLLSSAAGHNIPKIYPGMLPAHFVFRYGIPALKRSPVAATTPPRGFFTKSFSEQAYSNVPAFLARLCPDGDAKQISIERPVLQRTRSSPLAQAPSKSERPRITTPSTKPRITENVDEGSNEVWTTVSSGFIESLHTDSQLSAPDSIALIDGDVHGLRVIVSPSGVLLEKSDTATPDADQQSPRTVRFQPGDRKRSRVRGDLSPSSSTRRTRSSFCCDHRVGVLCVVLTTLPAALILAYCLRLWTTGNVRWQSFCLEYDSDACLAAMEELHELLSPSAEPCDNMYSYACDQWDRSPDALVYNRTTLLSGPTLRPNVFGRHVLQALYTSCYASLSAAKTSPLEVPRELSVLLVERELRAGLEFALNTSLQWGLELLWGARMERNGSTSSYVNLYAGRSIADKFEGRGRSMTADAVRYLKQVVDGLGTKRFTTMVDVATRIDEALQHELCCTEGHDSTWVHVNDLDVISWYIKGNQWWNAFVRYLWKAKPRDDWQKRLVVTGFNHIKNAFATFEQHPNDVALFYLYLLASAEVLQYDYRKHVLRSGSEDSGVVYACMEATRRVLSPSWPYVIADVSGYAHVTVAVGDMYEQLLSLSNESPYSTSMDNVTRFRANSQMNVLTLDAFPAFVPIKGVDIIRFRNGYAGPSTCGASERRCKEWWWILQAFWCRLHILVKLSDPVLN</sequence>
<name>A0ACB8DFV8_DERSI</name>
<keyword evidence="2" id="KW-1185">Reference proteome</keyword>
<organism evidence="1 2">
    <name type="scientific">Dermacentor silvarum</name>
    <name type="common">Tick</name>
    <dbReference type="NCBI Taxonomy" id="543639"/>
    <lineage>
        <taxon>Eukaryota</taxon>
        <taxon>Metazoa</taxon>
        <taxon>Ecdysozoa</taxon>
        <taxon>Arthropoda</taxon>
        <taxon>Chelicerata</taxon>
        <taxon>Arachnida</taxon>
        <taxon>Acari</taxon>
        <taxon>Parasitiformes</taxon>
        <taxon>Ixodida</taxon>
        <taxon>Ixodoidea</taxon>
        <taxon>Ixodidae</taxon>
        <taxon>Rhipicephalinae</taxon>
        <taxon>Dermacentor</taxon>
    </lineage>
</organism>
<dbReference type="EMBL" id="CM023471">
    <property type="protein sequence ID" value="KAH7966862.1"/>
    <property type="molecule type" value="Genomic_DNA"/>
</dbReference>
<evidence type="ECO:0000313" key="2">
    <source>
        <dbReference type="Proteomes" id="UP000821865"/>
    </source>
</evidence>
<comment type="caution">
    <text evidence="1">The sequence shown here is derived from an EMBL/GenBank/DDBJ whole genome shotgun (WGS) entry which is preliminary data.</text>
</comment>